<protein>
    <recommendedName>
        <fullName evidence="5">Cnidarian restricted protein</fullName>
    </recommendedName>
</protein>
<feature type="chain" id="PRO_5029828401" description="Cnidarian restricted protein" evidence="2">
    <location>
        <begin position="20"/>
        <end position="368"/>
    </location>
</feature>
<dbReference type="GeneID" id="136797712"/>
<feature type="region of interest" description="Disordered" evidence="1">
    <location>
        <begin position="80"/>
        <end position="199"/>
    </location>
</feature>
<organism evidence="3 4">
    <name type="scientific">Clytia hemisphaerica</name>
    <dbReference type="NCBI Taxonomy" id="252671"/>
    <lineage>
        <taxon>Eukaryota</taxon>
        <taxon>Metazoa</taxon>
        <taxon>Cnidaria</taxon>
        <taxon>Hydrozoa</taxon>
        <taxon>Hydroidolina</taxon>
        <taxon>Leptothecata</taxon>
        <taxon>Obeliida</taxon>
        <taxon>Clytiidae</taxon>
        <taxon>Clytia</taxon>
    </lineage>
</organism>
<evidence type="ECO:0008006" key="5">
    <source>
        <dbReference type="Google" id="ProtNLM"/>
    </source>
</evidence>
<accession>A0A7M5WS50</accession>
<feature type="compositionally biased region" description="Low complexity" evidence="1">
    <location>
        <begin position="113"/>
        <end position="199"/>
    </location>
</feature>
<evidence type="ECO:0000256" key="2">
    <source>
        <dbReference type="SAM" id="SignalP"/>
    </source>
</evidence>
<reference evidence="3" key="1">
    <citation type="submission" date="2021-01" db="UniProtKB">
        <authorList>
            <consortium name="EnsemblMetazoa"/>
        </authorList>
    </citation>
    <scope>IDENTIFICATION</scope>
</reference>
<feature type="compositionally biased region" description="Polar residues" evidence="1">
    <location>
        <begin position="37"/>
        <end position="55"/>
    </location>
</feature>
<evidence type="ECO:0000313" key="3">
    <source>
        <dbReference type="EnsemblMetazoa" id="CLYHEMP008754.1"/>
    </source>
</evidence>
<sequence>MKFSFVSWFLLLVIVVVESSYGKSLNSQLDDLVANETSTFERSSLKNTTTPPSGKQRNDSNAEENESNHMNNTVHRECTQSHPLATTTTPETTTVEDTTTALDTSTWPETTYETSTVPETSTLPETTTEFIESTTTTPKTTTTSTTTTTPTTTTTTTTTPTPTTTTTTTTTTTPATTTTTTPTTTTTITTTPTTSTTTTEDPRTVVIDCDFSSVCKNPNDEHVVFRKKDYKSNGWLLHNPYTARAYIYVRFYPNHIDNSAQCELRQKTRMTVSFIYRPGVARQSASFNRLYLYVYSYKLERVGWRYKYIKIDSYHTLPFGPQTNAIAHSWNRFSVDFNIKCGRYMFVYISTASYQNYPIELDNLKILM</sequence>
<evidence type="ECO:0000256" key="1">
    <source>
        <dbReference type="SAM" id="MobiDB-lite"/>
    </source>
</evidence>
<proteinExistence type="predicted"/>
<dbReference type="RefSeq" id="XP_066910397.1">
    <property type="nucleotide sequence ID" value="XM_067054296.1"/>
</dbReference>
<keyword evidence="4" id="KW-1185">Reference proteome</keyword>
<dbReference type="Proteomes" id="UP000594262">
    <property type="component" value="Unplaced"/>
</dbReference>
<name>A0A7M5WS50_9CNID</name>
<feature type="compositionally biased region" description="Low complexity" evidence="1">
    <location>
        <begin position="83"/>
        <end position="106"/>
    </location>
</feature>
<feature type="region of interest" description="Disordered" evidence="1">
    <location>
        <begin position="37"/>
        <end position="68"/>
    </location>
</feature>
<keyword evidence="2" id="KW-0732">Signal</keyword>
<feature type="signal peptide" evidence="2">
    <location>
        <begin position="1"/>
        <end position="19"/>
    </location>
</feature>
<dbReference type="AlphaFoldDB" id="A0A7M5WS50"/>
<evidence type="ECO:0000313" key="4">
    <source>
        <dbReference type="Proteomes" id="UP000594262"/>
    </source>
</evidence>
<dbReference type="EnsemblMetazoa" id="CLYHEMT008754.1">
    <property type="protein sequence ID" value="CLYHEMP008754.1"/>
    <property type="gene ID" value="CLYHEMG008754"/>
</dbReference>